<dbReference type="InterPro" id="IPR006693">
    <property type="entry name" value="AB_hydrolase_lipase"/>
</dbReference>
<dbReference type="AlphaFoldDB" id="A0AAV4IGK8"/>
<dbReference type="EMBL" id="BMAT01002511">
    <property type="protein sequence ID" value="GFS08213.1"/>
    <property type="molecule type" value="Genomic_DNA"/>
</dbReference>
<keyword evidence="4" id="KW-0442">Lipid degradation</keyword>
<dbReference type="Pfam" id="PF04083">
    <property type="entry name" value="Abhydro_lipase"/>
    <property type="match status" value="1"/>
</dbReference>
<keyword evidence="6" id="KW-0325">Glycoprotein</keyword>
<keyword evidence="2 7" id="KW-0732">Signal</keyword>
<evidence type="ECO:0000256" key="1">
    <source>
        <dbReference type="ARBA" id="ARBA00010701"/>
    </source>
</evidence>
<comment type="caution">
    <text evidence="9">The sequence shown here is derived from an EMBL/GenBank/DDBJ whole genome shotgun (WGS) entry which is preliminary data.</text>
</comment>
<reference evidence="9 10" key="1">
    <citation type="journal article" date="2021" name="Elife">
        <title>Chloroplast acquisition without the gene transfer in kleptoplastic sea slugs, Plakobranchus ocellatus.</title>
        <authorList>
            <person name="Maeda T."/>
            <person name="Takahashi S."/>
            <person name="Yoshida T."/>
            <person name="Shimamura S."/>
            <person name="Takaki Y."/>
            <person name="Nagai Y."/>
            <person name="Toyoda A."/>
            <person name="Suzuki Y."/>
            <person name="Arimoto A."/>
            <person name="Ishii H."/>
            <person name="Satoh N."/>
            <person name="Nishiyama T."/>
            <person name="Hasebe M."/>
            <person name="Maruyama T."/>
            <person name="Minagawa J."/>
            <person name="Obokata J."/>
            <person name="Shigenobu S."/>
        </authorList>
    </citation>
    <scope>NUCLEOTIDE SEQUENCE [LARGE SCALE GENOMIC DNA]</scope>
</reference>
<gene>
    <name evidence="9" type="ORF">ElyMa_001268200</name>
</gene>
<evidence type="ECO:0000313" key="10">
    <source>
        <dbReference type="Proteomes" id="UP000762676"/>
    </source>
</evidence>
<dbReference type="GO" id="GO:0016042">
    <property type="term" value="P:lipid catabolic process"/>
    <property type="evidence" value="ECO:0007669"/>
    <property type="project" value="UniProtKB-KW"/>
</dbReference>
<feature type="signal peptide" evidence="7">
    <location>
        <begin position="1"/>
        <end position="18"/>
    </location>
</feature>
<keyword evidence="3" id="KW-0378">Hydrolase</keyword>
<evidence type="ECO:0000256" key="4">
    <source>
        <dbReference type="ARBA" id="ARBA00022963"/>
    </source>
</evidence>
<dbReference type="SUPFAM" id="SSF53474">
    <property type="entry name" value="alpha/beta-Hydrolases"/>
    <property type="match status" value="1"/>
</dbReference>
<evidence type="ECO:0000256" key="7">
    <source>
        <dbReference type="SAM" id="SignalP"/>
    </source>
</evidence>
<evidence type="ECO:0000313" key="9">
    <source>
        <dbReference type="EMBL" id="GFS08213.1"/>
    </source>
</evidence>
<evidence type="ECO:0000256" key="5">
    <source>
        <dbReference type="ARBA" id="ARBA00023098"/>
    </source>
</evidence>
<protein>
    <submittedName>
        <fullName evidence="9">Lipase</fullName>
    </submittedName>
</protein>
<dbReference type="GO" id="GO:0016787">
    <property type="term" value="F:hydrolase activity"/>
    <property type="evidence" value="ECO:0007669"/>
    <property type="project" value="UniProtKB-KW"/>
</dbReference>
<organism evidence="9 10">
    <name type="scientific">Elysia marginata</name>
    <dbReference type="NCBI Taxonomy" id="1093978"/>
    <lineage>
        <taxon>Eukaryota</taxon>
        <taxon>Metazoa</taxon>
        <taxon>Spiralia</taxon>
        <taxon>Lophotrochozoa</taxon>
        <taxon>Mollusca</taxon>
        <taxon>Gastropoda</taxon>
        <taxon>Heterobranchia</taxon>
        <taxon>Euthyneura</taxon>
        <taxon>Panpulmonata</taxon>
        <taxon>Sacoglossa</taxon>
        <taxon>Placobranchoidea</taxon>
        <taxon>Plakobranchidae</taxon>
        <taxon>Elysia</taxon>
    </lineage>
</organism>
<dbReference type="PANTHER" id="PTHR11005">
    <property type="entry name" value="LYSOSOMAL ACID LIPASE-RELATED"/>
    <property type="match status" value="1"/>
</dbReference>
<proteinExistence type="inferred from homology"/>
<evidence type="ECO:0000256" key="6">
    <source>
        <dbReference type="ARBA" id="ARBA00023180"/>
    </source>
</evidence>
<dbReference type="InterPro" id="IPR029058">
    <property type="entry name" value="AB_hydrolase_fold"/>
</dbReference>
<name>A0AAV4IGK8_9GAST</name>
<feature type="non-terminal residue" evidence="9">
    <location>
        <position position="311"/>
    </location>
</feature>
<dbReference type="Gene3D" id="3.40.50.1820">
    <property type="entry name" value="alpha/beta hydrolase"/>
    <property type="match status" value="1"/>
</dbReference>
<dbReference type="FunFam" id="3.40.50.1820:FF:000057">
    <property type="entry name" value="Lipase"/>
    <property type="match status" value="1"/>
</dbReference>
<feature type="domain" description="Partial AB-hydrolase lipase" evidence="8">
    <location>
        <begin position="49"/>
        <end position="110"/>
    </location>
</feature>
<keyword evidence="5" id="KW-0443">Lipid metabolism</keyword>
<feature type="chain" id="PRO_5043663235" evidence="7">
    <location>
        <begin position="19"/>
        <end position="311"/>
    </location>
</feature>
<evidence type="ECO:0000256" key="3">
    <source>
        <dbReference type="ARBA" id="ARBA00022801"/>
    </source>
</evidence>
<dbReference type="Proteomes" id="UP000762676">
    <property type="component" value="Unassembled WGS sequence"/>
</dbReference>
<accession>A0AAV4IGK8</accession>
<evidence type="ECO:0000259" key="8">
    <source>
        <dbReference type="Pfam" id="PF04083"/>
    </source>
</evidence>
<evidence type="ECO:0000256" key="2">
    <source>
        <dbReference type="ARBA" id="ARBA00022729"/>
    </source>
</evidence>
<sequence length="311" mass="34887">MLLVVFVTTLLSVAVQVATNMESLKFFGEAITSRSGSRLGRNPEVNMNTTELIRSKGYPVETHKVVTQDGYILTVFRIPHGRQNKNSKDPRPVVYLQHGLIAFSDNFIANPVNESLGFLLADVGADVWLGNTRGNIYGREHTTLDPKSLEFWKFSWDEMAQYDLPATIYYILNQTGHEQLYYVGHSQGTAIGFARFGEDLELASRVKHFIALAPVARVGNTKSPIRLLVPFSTELVLFLDTFGHGEFDIPEPLLKFLAGNLCERWGEIICENFLFLLCGYNTRSFNTSRSDVYISHGEGGASARNLLQWAQ</sequence>
<keyword evidence="10" id="KW-1185">Reference proteome</keyword>
<comment type="similarity">
    <text evidence="1">Belongs to the AB hydrolase superfamily. Lipase family.</text>
</comment>